<dbReference type="AlphaFoldDB" id="A0A6A6PAP8"/>
<sequence length="91" mass="10322">MDRDINFADKTFEEKVRLNLIEFAEYLLDAFFLPLKASTQKTPKPSPKCRLAVERVQGRAQGYAGTLGRVSALRNTCLIVTLCLLVECDNW</sequence>
<protein>
    <submittedName>
        <fullName evidence="1">Uncharacterized protein</fullName>
    </submittedName>
</protein>
<evidence type="ECO:0000313" key="2">
    <source>
        <dbReference type="Proteomes" id="UP000799766"/>
    </source>
</evidence>
<proteinExistence type="predicted"/>
<reference evidence="1" key="1">
    <citation type="journal article" date="2020" name="Stud. Mycol.">
        <title>101 Dothideomycetes genomes: a test case for predicting lifestyles and emergence of pathogens.</title>
        <authorList>
            <person name="Haridas S."/>
            <person name="Albert R."/>
            <person name="Binder M."/>
            <person name="Bloem J."/>
            <person name="Labutti K."/>
            <person name="Salamov A."/>
            <person name="Andreopoulos B."/>
            <person name="Baker S."/>
            <person name="Barry K."/>
            <person name="Bills G."/>
            <person name="Bluhm B."/>
            <person name="Cannon C."/>
            <person name="Castanera R."/>
            <person name="Culley D."/>
            <person name="Daum C."/>
            <person name="Ezra D."/>
            <person name="Gonzalez J."/>
            <person name="Henrissat B."/>
            <person name="Kuo A."/>
            <person name="Liang C."/>
            <person name="Lipzen A."/>
            <person name="Lutzoni F."/>
            <person name="Magnuson J."/>
            <person name="Mondo S."/>
            <person name="Nolan M."/>
            <person name="Ohm R."/>
            <person name="Pangilinan J."/>
            <person name="Park H.-J."/>
            <person name="Ramirez L."/>
            <person name="Alfaro M."/>
            <person name="Sun H."/>
            <person name="Tritt A."/>
            <person name="Yoshinaga Y."/>
            <person name="Zwiers L.-H."/>
            <person name="Turgeon B."/>
            <person name="Goodwin S."/>
            <person name="Spatafora J."/>
            <person name="Crous P."/>
            <person name="Grigoriev I."/>
        </authorList>
    </citation>
    <scope>NUCLEOTIDE SEQUENCE</scope>
    <source>
        <strain evidence="1">ATCC 16933</strain>
    </source>
</reference>
<name>A0A6A6PAP8_9PEZI</name>
<organism evidence="1 2">
    <name type="scientific">Lineolata rhizophorae</name>
    <dbReference type="NCBI Taxonomy" id="578093"/>
    <lineage>
        <taxon>Eukaryota</taxon>
        <taxon>Fungi</taxon>
        <taxon>Dikarya</taxon>
        <taxon>Ascomycota</taxon>
        <taxon>Pezizomycotina</taxon>
        <taxon>Dothideomycetes</taxon>
        <taxon>Dothideomycetes incertae sedis</taxon>
        <taxon>Lineolatales</taxon>
        <taxon>Lineolataceae</taxon>
        <taxon>Lineolata</taxon>
    </lineage>
</organism>
<dbReference type="EMBL" id="MU001672">
    <property type="protein sequence ID" value="KAF2461024.1"/>
    <property type="molecule type" value="Genomic_DNA"/>
</dbReference>
<dbReference type="Proteomes" id="UP000799766">
    <property type="component" value="Unassembled WGS sequence"/>
</dbReference>
<accession>A0A6A6PAP8</accession>
<keyword evidence="2" id="KW-1185">Reference proteome</keyword>
<gene>
    <name evidence="1" type="ORF">BDY21DRAFT_334086</name>
</gene>
<evidence type="ECO:0000313" key="1">
    <source>
        <dbReference type="EMBL" id="KAF2461024.1"/>
    </source>
</evidence>
<dbReference type="OrthoDB" id="2104739at2759"/>